<dbReference type="SUPFAM" id="SSF52540">
    <property type="entry name" value="P-loop containing nucleoside triphosphate hydrolases"/>
    <property type="match status" value="1"/>
</dbReference>
<feature type="domain" description="ABC transporter" evidence="12">
    <location>
        <begin position="335"/>
        <end position="570"/>
    </location>
</feature>
<dbReference type="Gene3D" id="1.20.1560.10">
    <property type="entry name" value="ABC transporter type 1, transmembrane domain"/>
    <property type="match status" value="1"/>
</dbReference>
<keyword evidence="15" id="KW-1185">Reference proteome</keyword>
<feature type="transmembrane region" description="Helical" evidence="11">
    <location>
        <begin position="247"/>
        <end position="268"/>
    </location>
</feature>
<evidence type="ECO:0000256" key="1">
    <source>
        <dbReference type="ARBA" id="ARBA00004651"/>
    </source>
</evidence>
<dbReference type="SUPFAM" id="SSF90123">
    <property type="entry name" value="ABC transporter transmembrane region"/>
    <property type="match status" value="1"/>
</dbReference>
<dbReference type="PROSITE" id="PS50893">
    <property type="entry name" value="ABC_TRANSPORTER_2"/>
    <property type="match status" value="1"/>
</dbReference>
<keyword evidence="8 11" id="KW-1133">Transmembrane helix</keyword>
<protein>
    <submittedName>
        <fullName evidence="14">Lipid A export permease/ATP-binding protein MsbA</fullName>
    </submittedName>
</protein>
<evidence type="ECO:0000256" key="4">
    <source>
        <dbReference type="ARBA" id="ARBA00022692"/>
    </source>
</evidence>
<evidence type="ECO:0000256" key="2">
    <source>
        <dbReference type="ARBA" id="ARBA00022448"/>
    </source>
</evidence>
<dbReference type="GO" id="GO:0005524">
    <property type="term" value="F:ATP binding"/>
    <property type="evidence" value="ECO:0007669"/>
    <property type="project" value="UniProtKB-KW"/>
</dbReference>
<keyword evidence="9" id="KW-0445">Lipid transport</keyword>
<dbReference type="GO" id="GO:0016887">
    <property type="term" value="F:ATP hydrolysis activity"/>
    <property type="evidence" value="ECO:0007669"/>
    <property type="project" value="InterPro"/>
</dbReference>
<dbReference type="NCBIfam" id="TIGR02203">
    <property type="entry name" value="MsbA_lipidA"/>
    <property type="match status" value="1"/>
</dbReference>
<dbReference type="InterPro" id="IPR011917">
    <property type="entry name" value="ABC_transpr_lipidA"/>
</dbReference>
<keyword evidence="4 11" id="KW-0812">Transmembrane</keyword>
<dbReference type="EMBL" id="SNZB01000002">
    <property type="protein sequence ID" value="TDR22329.1"/>
    <property type="molecule type" value="Genomic_DNA"/>
</dbReference>
<dbReference type="CDD" id="cd18552">
    <property type="entry name" value="ABC_6TM_MsbA_like"/>
    <property type="match status" value="1"/>
</dbReference>
<evidence type="ECO:0000256" key="10">
    <source>
        <dbReference type="ARBA" id="ARBA00023136"/>
    </source>
</evidence>
<dbReference type="InterPro" id="IPR003439">
    <property type="entry name" value="ABC_transporter-like_ATP-bd"/>
</dbReference>
<evidence type="ECO:0000256" key="9">
    <source>
        <dbReference type="ARBA" id="ARBA00023055"/>
    </source>
</evidence>
<dbReference type="OrthoDB" id="9806127at2"/>
<evidence type="ECO:0000256" key="11">
    <source>
        <dbReference type="SAM" id="Phobius"/>
    </source>
</evidence>
<dbReference type="PROSITE" id="PS50929">
    <property type="entry name" value="ABC_TM1F"/>
    <property type="match status" value="1"/>
</dbReference>
<dbReference type="InterPro" id="IPR003593">
    <property type="entry name" value="AAA+_ATPase"/>
</dbReference>
<dbReference type="GO" id="GO:0005886">
    <property type="term" value="C:plasma membrane"/>
    <property type="evidence" value="ECO:0007669"/>
    <property type="project" value="UniProtKB-SubCell"/>
</dbReference>
<dbReference type="Proteomes" id="UP000295724">
    <property type="component" value="Unassembled WGS sequence"/>
</dbReference>
<reference evidence="14 15" key="1">
    <citation type="submission" date="2019-03" db="EMBL/GenBank/DDBJ databases">
        <title>Genomic Encyclopedia of Type Strains, Phase IV (KMG-IV): sequencing the most valuable type-strain genomes for metagenomic binning, comparative biology and taxonomic classification.</title>
        <authorList>
            <person name="Goeker M."/>
        </authorList>
    </citation>
    <scope>NUCLEOTIDE SEQUENCE [LARGE SCALE GENOMIC DNA]</scope>
    <source>
        <strain evidence="14 15">DSM 25488</strain>
    </source>
</reference>
<dbReference type="GO" id="GO:0034040">
    <property type="term" value="F:ATPase-coupled lipid transmembrane transporter activity"/>
    <property type="evidence" value="ECO:0007669"/>
    <property type="project" value="InterPro"/>
</dbReference>
<dbReference type="SMART" id="SM00382">
    <property type="entry name" value="AAA"/>
    <property type="match status" value="1"/>
</dbReference>
<evidence type="ECO:0000256" key="7">
    <source>
        <dbReference type="ARBA" id="ARBA00022967"/>
    </source>
</evidence>
<dbReference type="InterPro" id="IPR039421">
    <property type="entry name" value="Type_1_exporter"/>
</dbReference>
<dbReference type="AlphaFoldDB" id="A0A4R6XUX4"/>
<organism evidence="14 15">
    <name type="scientific">Marinicella litoralis</name>
    <dbReference type="NCBI Taxonomy" id="644220"/>
    <lineage>
        <taxon>Bacteria</taxon>
        <taxon>Pseudomonadati</taxon>
        <taxon>Pseudomonadota</taxon>
        <taxon>Gammaproteobacteria</taxon>
        <taxon>Lysobacterales</taxon>
        <taxon>Marinicellaceae</taxon>
        <taxon>Marinicella</taxon>
    </lineage>
</organism>
<evidence type="ECO:0000256" key="3">
    <source>
        <dbReference type="ARBA" id="ARBA00022475"/>
    </source>
</evidence>
<evidence type="ECO:0000313" key="15">
    <source>
        <dbReference type="Proteomes" id="UP000295724"/>
    </source>
</evidence>
<dbReference type="InterPro" id="IPR011527">
    <property type="entry name" value="ABC1_TM_dom"/>
</dbReference>
<dbReference type="GO" id="GO:0015421">
    <property type="term" value="F:ABC-type oligopeptide transporter activity"/>
    <property type="evidence" value="ECO:0007669"/>
    <property type="project" value="TreeGrafter"/>
</dbReference>
<dbReference type="PANTHER" id="PTHR43394">
    <property type="entry name" value="ATP-DEPENDENT PERMEASE MDL1, MITOCHONDRIAL"/>
    <property type="match status" value="1"/>
</dbReference>
<feature type="domain" description="ABC transmembrane type-1" evidence="13">
    <location>
        <begin position="25"/>
        <end position="303"/>
    </location>
</feature>
<dbReference type="InterPro" id="IPR017871">
    <property type="entry name" value="ABC_transporter-like_CS"/>
</dbReference>
<keyword evidence="5" id="KW-0547">Nucleotide-binding</keyword>
<dbReference type="Pfam" id="PF00005">
    <property type="entry name" value="ABC_tran"/>
    <property type="match status" value="1"/>
</dbReference>
<comment type="subcellular location">
    <subcellularLocation>
        <location evidence="1">Cell membrane</location>
        <topology evidence="1">Multi-pass membrane protein</topology>
    </subcellularLocation>
</comment>
<dbReference type="PROSITE" id="PS00211">
    <property type="entry name" value="ABC_TRANSPORTER_1"/>
    <property type="match status" value="1"/>
</dbReference>
<feature type="transmembrane region" description="Helical" evidence="11">
    <location>
        <begin position="166"/>
        <end position="183"/>
    </location>
</feature>
<feature type="transmembrane region" description="Helical" evidence="11">
    <location>
        <begin position="20"/>
        <end position="43"/>
    </location>
</feature>
<dbReference type="PANTHER" id="PTHR43394:SF1">
    <property type="entry name" value="ATP-BINDING CASSETTE SUB-FAMILY B MEMBER 10, MITOCHONDRIAL"/>
    <property type="match status" value="1"/>
</dbReference>
<dbReference type="InterPro" id="IPR036640">
    <property type="entry name" value="ABC1_TM_sf"/>
</dbReference>
<sequence>MSKVNSNLTYFGLMKYVKPYRLVFAIAIIGAAIDAAMKGLFAGLLSPILREGFSNDNSLWVKYIPLIIIGIFLLRSIGNFLAAYGFTWVGRKIINDLRQQVFHQYLRMPQKFYDEHSAGGLISRMTFDIEQMANGVSKNFVIIIREALSIVFFLGVMFYFSWQLAMVAFIVFPLVAFIIRMINKRFRRIGHGIQDSIADITQTVEEVVKGHKIVKIFKGQDAESKQFAANIKNNRQLQVKIVASQEVLSSVVLMLVAVALSIIMYMAARSGIDAFDFMAFLSAMLALMPTVKNLTSVMSTIQTTMAAADSVMHVLAQKPEADLGTVTLKAEQVQVEFVDVDFSYSDESHALKQINLTVEAGQSVAFVGASGGGKSTLVNLVPRFYDVSAGQILINGENIQKFTLESLRDHVSMVSQEVVLFNDTVRNNIAYGAQAECSDEAIIQAAEQANAMEFINQLDHGLDTELGDNGTRLSGGQRQRIAIARAILKDAPLLILDEATSALDTESEKHIQDALEHLMQNRTTLVIAHRLSTIENVDKVVVLNQGQVVQVGTHQELMAVPGIYAQLQQSQMLSMDGSHHGDE</sequence>
<gene>
    <name evidence="14" type="ORF">C8D91_0817</name>
</gene>
<feature type="transmembrane region" description="Helical" evidence="11">
    <location>
        <begin position="63"/>
        <end position="89"/>
    </location>
</feature>
<keyword evidence="2" id="KW-0813">Transport</keyword>
<accession>A0A4R6XUX4</accession>
<comment type="caution">
    <text evidence="14">The sequence shown here is derived from an EMBL/GenBank/DDBJ whole genome shotgun (WGS) entry which is preliminary data.</text>
</comment>
<evidence type="ECO:0000256" key="8">
    <source>
        <dbReference type="ARBA" id="ARBA00022989"/>
    </source>
</evidence>
<keyword evidence="6 14" id="KW-0067">ATP-binding</keyword>
<dbReference type="InterPro" id="IPR027417">
    <property type="entry name" value="P-loop_NTPase"/>
</dbReference>
<keyword evidence="10 11" id="KW-0472">Membrane</keyword>
<keyword evidence="3" id="KW-1003">Cell membrane</keyword>
<dbReference type="FunFam" id="3.40.50.300:FF:000218">
    <property type="entry name" value="Multidrug ABC transporter ATP-binding protein"/>
    <property type="match status" value="1"/>
</dbReference>
<dbReference type="Pfam" id="PF00664">
    <property type="entry name" value="ABC_membrane"/>
    <property type="match status" value="1"/>
</dbReference>
<keyword evidence="7" id="KW-1278">Translocase</keyword>
<evidence type="ECO:0000259" key="13">
    <source>
        <dbReference type="PROSITE" id="PS50929"/>
    </source>
</evidence>
<dbReference type="RefSeq" id="WP_133566444.1">
    <property type="nucleotide sequence ID" value="NZ_NIHB01000002.1"/>
</dbReference>
<evidence type="ECO:0000256" key="6">
    <source>
        <dbReference type="ARBA" id="ARBA00022840"/>
    </source>
</evidence>
<dbReference type="Gene3D" id="3.40.50.300">
    <property type="entry name" value="P-loop containing nucleotide triphosphate hydrolases"/>
    <property type="match status" value="1"/>
</dbReference>
<feature type="transmembrane region" description="Helical" evidence="11">
    <location>
        <begin position="140"/>
        <end position="160"/>
    </location>
</feature>
<evidence type="ECO:0000259" key="12">
    <source>
        <dbReference type="PROSITE" id="PS50893"/>
    </source>
</evidence>
<name>A0A4R6XUX4_9GAMM</name>
<proteinExistence type="predicted"/>
<evidence type="ECO:0000256" key="5">
    <source>
        <dbReference type="ARBA" id="ARBA00022741"/>
    </source>
</evidence>
<evidence type="ECO:0000313" key="14">
    <source>
        <dbReference type="EMBL" id="TDR22329.1"/>
    </source>
</evidence>